<dbReference type="Proteomes" id="UP000320672">
    <property type="component" value="Chromosome"/>
</dbReference>
<protein>
    <submittedName>
        <fullName evidence="1">Uncharacterized protein</fullName>
    </submittedName>
</protein>
<accession>A0A517MDG3</accession>
<proteinExistence type="predicted"/>
<gene>
    <name evidence="1" type="ORF">FF011L_16190</name>
</gene>
<organism evidence="1 2">
    <name type="scientific">Roseimaritima multifibrata</name>
    <dbReference type="NCBI Taxonomy" id="1930274"/>
    <lineage>
        <taxon>Bacteria</taxon>
        <taxon>Pseudomonadati</taxon>
        <taxon>Planctomycetota</taxon>
        <taxon>Planctomycetia</taxon>
        <taxon>Pirellulales</taxon>
        <taxon>Pirellulaceae</taxon>
        <taxon>Roseimaritima</taxon>
    </lineage>
</organism>
<evidence type="ECO:0000313" key="2">
    <source>
        <dbReference type="Proteomes" id="UP000320672"/>
    </source>
</evidence>
<dbReference type="EMBL" id="CP036262">
    <property type="protein sequence ID" value="QDS92866.1"/>
    <property type="molecule type" value="Genomic_DNA"/>
</dbReference>
<dbReference type="AlphaFoldDB" id="A0A517MDG3"/>
<name>A0A517MDG3_9BACT</name>
<dbReference type="KEGG" id="rml:FF011L_16190"/>
<sequence>MDHAGGHAVFRFDCGLRSSNGMPSLRDFAVVWCMYLGLASQAIACRRFATVVVGTFRVCFQPYAMAGWFGPSGRALSVLIAKRWHVKAWDASPRSSRGIRRSVAKRRHEWSARAIDHPVFVYRFDCGLGSSNVMPSLRDFTVVWGMYLGLASQAITCRRFATVVNGTFCVCLQPYAMAGWFGPTGRTLSVLIAKRWHVKAWDASPRSSKEVRRSVAKRRHEWNAGNRSPGFRFPVCVCRMSCRRFATLRLCGACTWDLRPRLSHAVASRLLWSVPFVFASNRMRWPGGLGLPVEPCPF</sequence>
<reference evidence="1 2" key="1">
    <citation type="submission" date="2019-02" db="EMBL/GenBank/DDBJ databases">
        <title>Deep-cultivation of Planctomycetes and their phenomic and genomic characterization uncovers novel biology.</title>
        <authorList>
            <person name="Wiegand S."/>
            <person name="Jogler M."/>
            <person name="Boedeker C."/>
            <person name="Pinto D."/>
            <person name="Vollmers J."/>
            <person name="Rivas-Marin E."/>
            <person name="Kohn T."/>
            <person name="Peeters S.H."/>
            <person name="Heuer A."/>
            <person name="Rast P."/>
            <person name="Oberbeckmann S."/>
            <person name="Bunk B."/>
            <person name="Jeske O."/>
            <person name="Meyerdierks A."/>
            <person name="Storesund J.E."/>
            <person name="Kallscheuer N."/>
            <person name="Luecker S."/>
            <person name="Lage O.M."/>
            <person name="Pohl T."/>
            <person name="Merkel B.J."/>
            <person name="Hornburger P."/>
            <person name="Mueller R.-W."/>
            <person name="Bruemmer F."/>
            <person name="Labrenz M."/>
            <person name="Spormann A.M."/>
            <person name="Op den Camp H."/>
            <person name="Overmann J."/>
            <person name="Amann R."/>
            <person name="Jetten M.S.M."/>
            <person name="Mascher T."/>
            <person name="Medema M.H."/>
            <person name="Devos D.P."/>
            <person name="Kaster A.-K."/>
            <person name="Ovreas L."/>
            <person name="Rohde M."/>
            <person name="Galperin M.Y."/>
            <person name="Jogler C."/>
        </authorList>
    </citation>
    <scope>NUCLEOTIDE SEQUENCE [LARGE SCALE GENOMIC DNA]</scope>
    <source>
        <strain evidence="1 2">FF011L</strain>
    </source>
</reference>
<keyword evidence="2" id="KW-1185">Reference proteome</keyword>
<evidence type="ECO:0000313" key="1">
    <source>
        <dbReference type="EMBL" id="QDS92866.1"/>
    </source>
</evidence>